<accession>A0AAN9II21</accession>
<evidence type="ECO:0000256" key="1">
    <source>
        <dbReference type="SAM" id="MobiDB-lite"/>
    </source>
</evidence>
<reference evidence="3 4" key="1">
    <citation type="submission" date="2024-01" db="EMBL/GenBank/DDBJ databases">
        <title>The genomes of 5 underutilized Papilionoideae crops provide insights into root nodulation and disease resistanc.</title>
        <authorList>
            <person name="Yuan L."/>
        </authorList>
    </citation>
    <scope>NUCLEOTIDE SEQUENCE [LARGE SCALE GENOMIC DNA]</scope>
    <source>
        <strain evidence="3">ZHUSHIDOU_FW_LH</strain>
        <tissue evidence="3">Leaf</tissue>
    </source>
</reference>
<feature type="compositionally biased region" description="Polar residues" evidence="1">
    <location>
        <begin position="229"/>
        <end position="245"/>
    </location>
</feature>
<dbReference type="EMBL" id="JAYWIO010000003">
    <property type="protein sequence ID" value="KAK7273176.1"/>
    <property type="molecule type" value="Genomic_DNA"/>
</dbReference>
<proteinExistence type="predicted"/>
<dbReference type="InterPro" id="IPR010341">
    <property type="entry name" value="DUF936_pln"/>
</dbReference>
<organism evidence="3 4">
    <name type="scientific">Crotalaria pallida</name>
    <name type="common">Smooth rattlebox</name>
    <name type="synonym">Crotalaria striata</name>
    <dbReference type="NCBI Taxonomy" id="3830"/>
    <lineage>
        <taxon>Eukaryota</taxon>
        <taxon>Viridiplantae</taxon>
        <taxon>Streptophyta</taxon>
        <taxon>Embryophyta</taxon>
        <taxon>Tracheophyta</taxon>
        <taxon>Spermatophyta</taxon>
        <taxon>Magnoliopsida</taxon>
        <taxon>eudicotyledons</taxon>
        <taxon>Gunneridae</taxon>
        <taxon>Pentapetalae</taxon>
        <taxon>rosids</taxon>
        <taxon>fabids</taxon>
        <taxon>Fabales</taxon>
        <taxon>Fabaceae</taxon>
        <taxon>Papilionoideae</taxon>
        <taxon>50 kb inversion clade</taxon>
        <taxon>genistoids sensu lato</taxon>
        <taxon>core genistoids</taxon>
        <taxon>Crotalarieae</taxon>
        <taxon>Crotalaria</taxon>
    </lineage>
</organism>
<feature type="region of interest" description="Disordered" evidence="1">
    <location>
        <begin position="187"/>
        <end position="249"/>
    </location>
</feature>
<keyword evidence="4" id="KW-1185">Reference proteome</keyword>
<evidence type="ECO:0000313" key="4">
    <source>
        <dbReference type="Proteomes" id="UP001372338"/>
    </source>
</evidence>
<sequence length="284" mass="32414">MSILLKFSKSLNDVVLLVKEPQHRLAYRRRATEIKQHLFFQNVNSTTVGLSFATSIIIYYIHFDDFISGRYVLKKICLAEQTEKFKKELVCGHDYRPDYELGSVKLTKKYMEREAMELQAKSTLEKDPAMDYMLLQGVRFAFRIHQVKNLAFGQAQLYSILELCRDFDRVFKEHLGGGRSVSIEKLPSKEESRIQATTRPSKEEHKTQMSVKKATANGTVEEQEKSSKSRTSIGKKSPDGSNNGFPGNLVKVSLNSRKVTDGSVQWASLPSSISKLGKVYLWKF</sequence>
<keyword evidence="2" id="KW-0812">Transmembrane</keyword>
<evidence type="ECO:0000256" key="2">
    <source>
        <dbReference type="SAM" id="Phobius"/>
    </source>
</evidence>
<comment type="caution">
    <text evidence="3">The sequence shown here is derived from an EMBL/GenBank/DDBJ whole genome shotgun (WGS) entry which is preliminary data.</text>
</comment>
<dbReference type="AlphaFoldDB" id="A0AAN9II21"/>
<evidence type="ECO:0000313" key="3">
    <source>
        <dbReference type="EMBL" id="KAK7273176.1"/>
    </source>
</evidence>
<protein>
    <submittedName>
        <fullName evidence="3">Uncharacterized protein</fullName>
    </submittedName>
</protein>
<keyword evidence="2" id="KW-1133">Transmembrane helix</keyword>
<keyword evidence="2" id="KW-0472">Membrane</keyword>
<gene>
    <name evidence="3" type="ORF">RIF29_14224</name>
</gene>
<name>A0AAN9II21_CROPI</name>
<feature type="transmembrane region" description="Helical" evidence="2">
    <location>
        <begin position="38"/>
        <end position="61"/>
    </location>
</feature>
<dbReference type="Proteomes" id="UP001372338">
    <property type="component" value="Unassembled WGS sequence"/>
</dbReference>
<dbReference type="PANTHER" id="PTHR31928:SF4">
    <property type="entry name" value="OS08G0541500 PROTEIN"/>
    <property type="match status" value="1"/>
</dbReference>
<dbReference type="PANTHER" id="PTHR31928">
    <property type="entry name" value="EXPRESSED PROTEIN"/>
    <property type="match status" value="1"/>
</dbReference>